<name>A0A1R7T604_9BACT</name>
<protein>
    <submittedName>
        <fullName evidence="1">Uncharacterized protein</fullName>
    </submittedName>
</protein>
<evidence type="ECO:0000313" key="1">
    <source>
        <dbReference type="EMBL" id="AQQ72086.1"/>
    </source>
</evidence>
<dbReference type="InterPro" id="IPR035198">
    <property type="entry name" value="SU10_MCP"/>
</dbReference>
<gene>
    <name evidence="1" type="ORF">SMSP2_02466</name>
</gene>
<dbReference type="EMBL" id="CP019646">
    <property type="protein sequence ID" value="AQQ72086.1"/>
    <property type="molecule type" value="Genomic_DNA"/>
</dbReference>
<dbReference type="RefSeq" id="WP_146684315.1">
    <property type="nucleotide sequence ID" value="NZ_CP019646.1"/>
</dbReference>
<proteinExistence type="predicted"/>
<dbReference type="OrthoDB" id="249576at2"/>
<keyword evidence="2" id="KW-1185">Reference proteome</keyword>
<evidence type="ECO:0000313" key="2">
    <source>
        <dbReference type="Proteomes" id="UP000188181"/>
    </source>
</evidence>
<dbReference type="AlphaFoldDB" id="A0A1R7T604"/>
<dbReference type="KEGG" id="pbas:SMSP2_02466"/>
<accession>A0A1R7T604</accession>
<reference evidence="2" key="1">
    <citation type="submission" date="2017-02" db="EMBL/GenBank/DDBJ databases">
        <title>Comparative genomics and description of representatives of a novel lineage of planctomycetes thriving in anoxic sediments.</title>
        <authorList>
            <person name="Spring S."/>
            <person name="Bunk B."/>
            <person name="Sproer C."/>
        </authorList>
    </citation>
    <scope>NUCLEOTIDE SEQUENCE [LARGE SCALE GENOMIC DNA]</scope>
    <source>
        <strain evidence="2">SM-Chi-D1</strain>
    </source>
</reference>
<dbReference type="Pfam" id="PF17236">
    <property type="entry name" value="SU10_MCP"/>
    <property type="match status" value="1"/>
</dbReference>
<dbReference type="STRING" id="1851148.SMSP2_02466"/>
<organism evidence="1 2">
    <name type="scientific">Limihaloglobus sulfuriphilus</name>
    <dbReference type="NCBI Taxonomy" id="1851148"/>
    <lineage>
        <taxon>Bacteria</taxon>
        <taxon>Pseudomonadati</taxon>
        <taxon>Planctomycetota</taxon>
        <taxon>Phycisphaerae</taxon>
        <taxon>Sedimentisphaerales</taxon>
        <taxon>Sedimentisphaeraceae</taxon>
        <taxon>Limihaloglobus</taxon>
    </lineage>
</organism>
<sequence>MSFTGKSTFSAGAALPELAEDVSDIISIVSPFETPVLDIIGDGAAHARSTYHEWLEDSLLSNTDTIASTSFIDPQSDSSFNVENPSRFRVGDQIRVADNSELMLIISIDSAQLTVTRGYGGTTAESISVGDTVYNLGGAAVEGADRPEAEYTSRIRRGNYTQIFTASVEVSGSNLAASQIGLENEMDYQKQQRIRELIRDLENTVINGGQAQSNPHGTQSSPRTMKGIIRHISTNSYSVDDAPVPGETADLDEEKLNFMLKTIWQNSTGSVDTIIVNGTQKRRINQLLDASRMYGPDDLRFRNVVNYYESDFGLCRVILSRWVPADSVMFVDSSRLSVIPLAGRSFHFKPLVSGGDYEAGQVIGEYTLEMRNEEAHGILKGLSTE</sequence>
<dbReference type="Proteomes" id="UP000188181">
    <property type="component" value="Chromosome"/>
</dbReference>